<evidence type="ECO:0000313" key="3">
    <source>
        <dbReference type="EMBL" id="KAF0291316.1"/>
    </source>
</evidence>
<feature type="domain" description="MBD" evidence="2">
    <location>
        <begin position="156"/>
        <end position="226"/>
    </location>
</feature>
<dbReference type="InterPro" id="IPR016177">
    <property type="entry name" value="DNA-bd_dom_sf"/>
</dbReference>
<accession>A0A6A4V9R0</accession>
<dbReference type="PANTHER" id="PTHR16112">
    <property type="entry name" value="METHYL-CPG BINDING PROTEIN, DROSOPHILA"/>
    <property type="match status" value="1"/>
</dbReference>
<feature type="compositionally biased region" description="Pro residues" evidence="1">
    <location>
        <begin position="48"/>
        <end position="63"/>
    </location>
</feature>
<organism evidence="3 4">
    <name type="scientific">Amphibalanus amphitrite</name>
    <name type="common">Striped barnacle</name>
    <name type="synonym">Balanus amphitrite</name>
    <dbReference type="NCBI Taxonomy" id="1232801"/>
    <lineage>
        <taxon>Eukaryota</taxon>
        <taxon>Metazoa</taxon>
        <taxon>Ecdysozoa</taxon>
        <taxon>Arthropoda</taxon>
        <taxon>Crustacea</taxon>
        <taxon>Multicrustacea</taxon>
        <taxon>Cirripedia</taxon>
        <taxon>Thoracica</taxon>
        <taxon>Thoracicalcarea</taxon>
        <taxon>Balanomorpha</taxon>
        <taxon>Balanoidea</taxon>
        <taxon>Balanidae</taxon>
        <taxon>Amphibalaninae</taxon>
        <taxon>Amphibalanus</taxon>
    </lineage>
</organism>
<dbReference type="GO" id="GO:0003682">
    <property type="term" value="F:chromatin binding"/>
    <property type="evidence" value="ECO:0007669"/>
    <property type="project" value="TreeGrafter"/>
</dbReference>
<name>A0A6A4V9R0_AMPAM</name>
<dbReference type="PANTHER" id="PTHR16112:SF16">
    <property type="entry name" value="SIX-BANDED, ISOFORM H"/>
    <property type="match status" value="1"/>
</dbReference>
<dbReference type="AlphaFoldDB" id="A0A6A4V9R0"/>
<protein>
    <submittedName>
        <fullName evidence="3">Methyl-CpG-binding domain protein 6</fullName>
    </submittedName>
</protein>
<evidence type="ECO:0000313" key="4">
    <source>
        <dbReference type="Proteomes" id="UP000440578"/>
    </source>
</evidence>
<keyword evidence="4" id="KW-1185">Reference proteome</keyword>
<dbReference type="OrthoDB" id="6383004at2759"/>
<dbReference type="GO" id="GO:0005634">
    <property type="term" value="C:nucleus"/>
    <property type="evidence" value="ECO:0007669"/>
    <property type="project" value="TreeGrafter"/>
</dbReference>
<dbReference type="InterPro" id="IPR001739">
    <property type="entry name" value="Methyl_CpG_DNA-bd"/>
</dbReference>
<evidence type="ECO:0000256" key="1">
    <source>
        <dbReference type="SAM" id="MobiDB-lite"/>
    </source>
</evidence>
<dbReference type="PROSITE" id="PS50982">
    <property type="entry name" value="MBD"/>
    <property type="match status" value="1"/>
</dbReference>
<comment type="caution">
    <text evidence="3">The sequence shown here is derived from an EMBL/GenBank/DDBJ whole genome shotgun (WGS) entry which is preliminary data.</text>
</comment>
<dbReference type="GO" id="GO:0010369">
    <property type="term" value="C:chromocenter"/>
    <property type="evidence" value="ECO:0007669"/>
    <property type="project" value="TreeGrafter"/>
</dbReference>
<sequence length="305" mass="33036">MLIAVVCYACHSPERQFLVFDLSDGRVSSYSAQRRRWRRCQSDQEMSAPPPGGGWPSGAPPPSAPSIDYWKQLQYRQLQQQQLQYQQQQQQAAWGEPRAAAAAVSAAAGDGSNYVTTVMVGGLPTPGSPRRCESVRSDAAESSCSSLSQESLSPPARLAGVHSVTAPEGWNRVTSNGLVVYVSPSGVSLTSREEARQYLRTAGTCKCGLECPILVEKSFNFDPKVITRPRSGAVGAVPPGGAVSPSETTKTCNHRRKRAELQLRRATGKDLPPTFQEQRCNPHNNPFFRDQMLQVGGNATPGSSF</sequence>
<gene>
    <name evidence="3" type="primary">MBD6</name>
    <name evidence="3" type="ORF">FJT64_010526</name>
</gene>
<reference evidence="3 4" key="1">
    <citation type="submission" date="2019-07" db="EMBL/GenBank/DDBJ databases">
        <title>Draft genome assembly of a fouling barnacle, Amphibalanus amphitrite (Darwin, 1854): The first reference genome for Thecostraca.</title>
        <authorList>
            <person name="Kim W."/>
        </authorList>
    </citation>
    <scope>NUCLEOTIDE SEQUENCE [LARGE SCALE GENOMIC DNA]</scope>
    <source>
        <strain evidence="3">SNU_AA5</strain>
        <tissue evidence="3">Soma without cirri and trophi</tissue>
    </source>
</reference>
<dbReference type="EMBL" id="VIIS01001889">
    <property type="protein sequence ID" value="KAF0291316.1"/>
    <property type="molecule type" value="Genomic_DNA"/>
</dbReference>
<dbReference type="GO" id="GO:0003677">
    <property type="term" value="F:DNA binding"/>
    <property type="evidence" value="ECO:0007669"/>
    <property type="project" value="InterPro"/>
</dbReference>
<dbReference type="SUPFAM" id="SSF54171">
    <property type="entry name" value="DNA-binding domain"/>
    <property type="match status" value="1"/>
</dbReference>
<dbReference type="Proteomes" id="UP000440578">
    <property type="component" value="Unassembled WGS sequence"/>
</dbReference>
<dbReference type="SMART" id="SM00391">
    <property type="entry name" value="MBD"/>
    <property type="match status" value="1"/>
</dbReference>
<proteinExistence type="predicted"/>
<feature type="region of interest" description="Disordered" evidence="1">
    <location>
        <begin position="38"/>
        <end position="63"/>
    </location>
</feature>
<evidence type="ECO:0000259" key="2">
    <source>
        <dbReference type="PROSITE" id="PS50982"/>
    </source>
</evidence>